<evidence type="ECO:0000259" key="1">
    <source>
        <dbReference type="PROSITE" id="PS51186"/>
    </source>
</evidence>
<dbReference type="InterPro" id="IPR016181">
    <property type="entry name" value="Acyl_CoA_acyltransferase"/>
</dbReference>
<comment type="caution">
    <text evidence="2">The sequence shown here is derived from an EMBL/GenBank/DDBJ whole genome shotgun (WGS) entry which is preliminary data.</text>
</comment>
<keyword evidence="3" id="KW-1185">Reference proteome</keyword>
<protein>
    <submittedName>
        <fullName evidence="2">GNAT family protein</fullName>
    </submittedName>
</protein>
<dbReference type="PANTHER" id="PTHR43441">
    <property type="entry name" value="RIBOSOMAL-PROTEIN-SERINE ACETYLTRANSFERASE"/>
    <property type="match status" value="1"/>
</dbReference>
<dbReference type="PANTHER" id="PTHR43441:SF6">
    <property type="entry name" value="N-ACETYLTRANSFERASE DOMAIN-CONTAINING PROTEIN"/>
    <property type="match status" value="1"/>
</dbReference>
<dbReference type="InterPro" id="IPR051908">
    <property type="entry name" value="Ribosomal_N-acetyltransferase"/>
</dbReference>
<evidence type="ECO:0000313" key="2">
    <source>
        <dbReference type="EMBL" id="GAA5191559.1"/>
    </source>
</evidence>
<dbReference type="InterPro" id="IPR000182">
    <property type="entry name" value="GNAT_dom"/>
</dbReference>
<reference evidence="3" key="1">
    <citation type="journal article" date="2019" name="Int. J. Syst. Evol. Microbiol.">
        <title>The Global Catalogue of Microorganisms (GCM) 10K type strain sequencing project: providing services to taxonomists for standard genome sequencing and annotation.</title>
        <authorList>
            <consortium name="The Broad Institute Genomics Platform"/>
            <consortium name="The Broad Institute Genome Sequencing Center for Infectious Disease"/>
            <person name="Wu L."/>
            <person name="Ma J."/>
        </authorList>
    </citation>
    <scope>NUCLEOTIDE SEQUENCE [LARGE SCALE GENOMIC DNA]</scope>
    <source>
        <strain evidence="3">JCM 18304</strain>
    </source>
</reference>
<dbReference type="Pfam" id="PF13302">
    <property type="entry name" value="Acetyltransf_3"/>
    <property type="match status" value="1"/>
</dbReference>
<dbReference type="Gene3D" id="3.40.630.30">
    <property type="match status" value="1"/>
</dbReference>
<dbReference type="RefSeq" id="WP_345633250.1">
    <property type="nucleotide sequence ID" value="NZ_BAABJQ010000016.1"/>
</dbReference>
<dbReference type="PROSITE" id="PS51186">
    <property type="entry name" value="GNAT"/>
    <property type="match status" value="1"/>
</dbReference>
<proteinExistence type="predicted"/>
<evidence type="ECO:0000313" key="3">
    <source>
        <dbReference type="Proteomes" id="UP001501570"/>
    </source>
</evidence>
<accession>A0ABP9S5B5</accession>
<dbReference type="EMBL" id="BAABJQ010000016">
    <property type="protein sequence ID" value="GAA5191559.1"/>
    <property type="molecule type" value="Genomic_DNA"/>
</dbReference>
<organism evidence="2 3">
    <name type="scientific">Rugosimonospora acidiphila</name>
    <dbReference type="NCBI Taxonomy" id="556531"/>
    <lineage>
        <taxon>Bacteria</taxon>
        <taxon>Bacillati</taxon>
        <taxon>Actinomycetota</taxon>
        <taxon>Actinomycetes</taxon>
        <taxon>Micromonosporales</taxon>
        <taxon>Micromonosporaceae</taxon>
        <taxon>Rugosimonospora</taxon>
    </lineage>
</organism>
<gene>
    <name evidence="2" type="ORF">GCM10023322_49180</name>
</gene>
<dbReference type="Proteomes" id="UP001501570">
    <property type="component" value="Unassembled WGS sequence"/>
</dbReference>
<sequence length="170" mass="19252">MTDDVTLRPVTEDDLPLLDRLLSRPDGGFLWYGWRDPQRLRRKFAENGMLGEDESILIAALGEQALGMVGWHRVKTTPGCHYWNIGIALAPEARGHGHGVRAQRLLVEYLFAHTPVNRVEAITEVDNLAEQRSLERAGFTREGVLRGYGFRDGQWRDGVVYAVVRADLDR</sequence>
<dbReference type="SUPFAM" id="SSF55729">
    <property type="entry name" value="Acyl-CoA N-acyltransferases (Nat)"/>
    <property type="match status" value="1"/>
</dbReference>
<name>A0ABP9S5B5_9ACTN</name>
<feature type="domain" description="N-acetyltransferase" evidence="1">
    <location>
        <begin position="5"/>
        <end position="157"/>
    </location>
</feature>